<dbReference type="GO" id="GO:0009435">
    <property type="term" value="P:NAD+ biosynthetic process"/>
    <property type="evidence" value="ECO:0007669"/>
    <property type="project" value="InterPro"/>
</dbReference>
<evidence type="ECO:0000256" key="1">
    <source>
        <dbReference type="SAM" id="SignalP"/>
    </source>
</evidence>
<dbReference type="Pfam" id="PF13552">
    <property type="entry name" value="DUF4127"/>
    <property type="match status" value="1"/>
</dbReference>
<name>A0A9W7AY28_9STRA</name>
<evidence type="ECO:0000313" key="2">
    <source>
        <dbReference type="EMBL" id="GMH78060.1"/>
    </source>
</evidence>
<proteinExistence type="predicted"/>
<organism evidence="2 3">
    <name type="scientific">Triparma strigata</name>
    <dbReference type="NCBI Taxonomy" id="1606541"/>
    <lineage>
        <taxon>Eukaryota</taxon>
        <taxon>Sar</taxon>
        <taxon>Stramenopiles</taxon>
        <taxon>Ochrophyta</taxon>
        <taxon>Bolidophyceae</taxon>
        <taxon>Parmales</taxon>
        <taxon>Triparmaceae</taxon>
        <taxon>Triparma</taxon>
    </lineage>
</organism>
<accession>A0A9W7AY28</accession>
<comment type="caution">
    <text evidence="2">The sequence shown here is derived from an EMBL/GenBank/DDBJ whole genome shotgun (WGS) entry which is preliminary data.</text>
</comment>
<dbReference type="PANTHER" id="PTHR42716">
    <property type="entry name" value="L-ASPARTATE OXIDASE"/>
    <property type="match status" value="1"/>
</dbReference>
<dbReference type="Gene3D" id="3.50.50.60">
    <property type="entry name" value="FAD/NAD(P)-binding domain"/>
    <property type="match status" value="1"/>
</dbReference>
<dbReference type="SUPFAM" id="SSF51905">
    <property type="entry name" value="FAD/NAD(P)-binding domain"/>
    <property type="match status" value="1"/>
</dbReference>
<dbReference type="InterPro" id="IPR036188">
    <property type="entry name" value="FAD/NAD-bd_sf"/>
</dbReference>
<dbReference type="OrthoDB" id="10010588at2759"/>
<protein>
    <submittedName>
        <fullName evidence="2">Uncharacterized protein</fullName>
    </submittedName>
</protein>
<reference evidence="3" key="1">
    <citation type="journal article" date="2023" name="Commun. Biol.">
        <title>Genome analysis of Parmales, the sister group of diatoms, reveals the evolutionary specialization of diatoms from phago-mixotrophs to photoautotrophs.</title>
        <authorList>
            <person name="Ban H."/>
            <person name="Sato S."/>
            <person name="Yoshikawa S."/>
            <person name="Yamada K."/>
            <person name="Nakamura Y."/>
            <person name="Ichinomiya M."/>
            <person name="Sato N."/>
            <person name="Blanc-Mathieu R."/>
            <person name="Endo H."/>
            <person name="Kuwata A."/>
            <person name="Ogata H."/>
        </authorList>
    </citation>
    <scope>NUCLEOTIDE SEQUENCE [LARGE SCALE GENOMIC DNA]</scope>
    <source>
        <strain evidence="3">NIES 3701</strain>
    </source>
</reference>
<dbReference type="GO" id="GO:0008734">
    <property type="term" value="F:L-aspartate oxidase activity"/>
    <property type="evidence" value="ECO:0007669"/>
    <property type="project" value="InterPro"/>
</dbReference>
<dbReference type="PANTHER" id="PTHR42716:SF1">
    <property type="entry name" value="SLL0471 PROTEIN"/>
    <property type="match status" value="1"/>
</dbReference>
<dbReference type="Proteomes" id="UP001165085">
    <property type="component" value="Unassembled WGS sequence"/>
</dbReference>
<evidence type="ECO:0000313" key="3">
    <source>
        <dbReference type="Proteomes" id="UP001165085"/>
    </source>
</evidence>
<dbReference type="AlphaFoldDB" id="A0A9W7AY28"/>
<keyword evidence="1" id="KW-0732">Signal</keyword>
<feature type="signal peptide" evidence="1">
    <location>
        <begin position="1"/>
        <end position="25"/>
    </location>
</feature>
<gene>
    <name evidence="2" type="ORF">TrST_g12705</name>
</gene>
<keyword evidence="3" id="KW-1185">Reference proteome</keyword>
<dbReference type="InterPro" id="IPR025394">
    <property type="entry name" value="DUF4127"/>
</dbReference>
<dbReference type="InterPro" id="IPR005288">
    <property type="entry name" value="NadB"/>
</dbReference>
<dbReference type="Pfam" id="PF12831">
    <property type="entry name" value="FAD_oxidored"/>
    <property type="match status" value="2"/>
</dbReference>
<feature type="chain" id="PRO_5040783464" evidence="1">
    <location>
        <begin position="26"/>
        <end position="1056"/>
    </location>
</feature>
<dbReference type="EMBL" id="BRXY01000217">
    <property type="protein sequence ID" value="GMH78060.1"/>
    <property type="molecule type" value="Genomic_DNA"/>
</dbReference>
<sequence length="1056" mass="116188">MFWNMSPILFAVGILILISLPYTSSSSSSAPPPSTIIHLPIDERYTTFNLFKNLASLTPSTVLTPPTDLLPSHKTPADTDELFSWLETSIISSASSTTTCIISVEMLLYGGLINSRESNTTTVEISARLSRLKSLTQKYPKITTYLSTVVMRIPAYNGDFEEPWYWADYGYDLYQYSYYLDKFSSSRDPADREMYEKYEDQVPQNIVQEFLCRRQRNHNLTKELLSMQEGEKPFEAIYTTLDDSGLYGLNVAEANDLKRLISDLQLSDDVVKIYQGADEVGASLLARSISDSQPQRPTARILWRNRESINLIPGYESVDLNTTTRNQLSAAGIDVLQEQDSTSVPDILYVVNNFDSEPQPEASQQTPTPSSDYSTILAAAVESSSVVAIADVRYANGGDISFVMDNLLSSALTQGSYAYAGWNTDGNAQGTACANAVLLHYYGKSTSTAAANRLFTLLRVTEDVLYQSLVRDELKDEVNVLGGDPNNLDQDLDYYQEFVYGKLSLQSLAEQLSVPYPAISSCYFPWNRTFEIGFHVDFTVDESPKTVVSCDVLIVGGSTAALAAALSAADDSPKSTVCLTEPTDWAGGQLTSSLISAIDFGENNRVEECLPTNFVDMLKAAGFPDNPGGCWVSTFCYEANVLMSQWIEPQLEKRENLNTIYNTVPVGVKVAGNTVTAVDFVSREAVPSSTPPPTFSSQIDDWYDPEDSASFSKTLMTIECDVVIDATEFGDVLVLSGASFMQGNEENELSLDSDTNDLCGQAIVFPFYLGELDEGEIDLDDLPRDEPPYSLDGFPWTSVWSYRRVSPTKSLMAWGGEKGDGNDYAGSYHFLSVEDTISQRDGGTGWRGGLDVETLKKAEDYSLGFADWYLDQVPSDFAFDPAILTGDESSGTGSGLSKMPYIRDTRRSIGIDGFWLTSGDLSSGMQVPDSIGIGDYLYFDEHSVQGCELQFNGTLQPYQIPLRALTNQDFDNLLAAGKTMAQSNAANAATRLHPMEWVVGTAAGILASEVLERGEVKAIVKECMGEELCDVQKRVGEISPLDWQCIVSNKYNSKNK</sequence>